<evidence type="ECO:0000313" key="2">
    <source>
        <dbReference type="EMBL" id="CAB9516037.1"/>
    </source>
</evidence>
<feature type="compositionally biased region" description="Basic residues" evidence="1">
    <location>
        <begin position="376"/>
        <end position="398"/>
    </location>
</feature>
<dbReference type="OrthoDB" id="46520at2759"/>
<dbReference type="AlphaFoldDB" id="A0A9N8E796"/>
<feature type="compositionally biased region" description="Polar residues" evidence="1">
    <location>
        <begin position="176"/>
        <end position="189"/>
    </location>
</feature>
<name>A0A9N8E796_9STRA</name>
<feature type="compositionally biased region" description="Acidic residues" evidence="1">
    <location>
        <begin position="852"/>
        <end position="865"/>
    </location>
</feature>
<dbReference type="PANTHER" id="PTHR45725">
    <property type="entry name" value="FORMIN HOMOLOGY 2 FAMILY MEMBER"/>
    <property type="match status" value="1"/>
</dbReference>
<feature type="compositionally biased region" description="Pro residues" evidence="1">
    <location>
        <begin position="362"/>
        <end position="375"/>
    </location>
</feature>
<dbReference type="EMBL" id="CAICTM010000755">
    <property type="protein sequence ID" value="CAB9516037.1"/>
    <property type="molecule type" value="Genomic_DNA"/>
</dbReference>
<feature type="region of interest" description="Disordered" evidence="1">
    <location>
        <begin position="109"/>
        <end position="136"/>
    </location>
</feature>
<gene>
    <name evidence="2" type="ORF">SEMRO_756_G197810.1</name>
</gene>
<comment type="caution">
    <text evidence="2">The sequence shown here is derived from an EMBL/GenBank/DDBJ whole genome shotgun (WGS) entry which is preliminary data.</text>
</comment>
<evidence type="ECO:0000313" key="3">
    <source>
        <dbReference type="Proteomes" id="UP001153069"/>
    </source>
</evidence>
<feature type="region of interest" description="Disordered" evidence="1">
    <location>
        <begin position="842"/>
        <end position="914"/>
    </location>
</feature>
<keyword evidence="3" id="KW-1185">Reference proteome</keyword>
<sequence>MRAALGLAGNGIEDAIFLQQQQRQQDIQRDLRLRQMILQEQLEQQSKLAPLLHERQLRALGDHLHEYPDLSSHYHTLLLSEQLQRQEERAFLEAQAQMRYQEELRMHQLQQQAQAQQQESPTASQPLATAQNPAVQAQAVPSSNVAMLRDLAADSLAGNAVKKTEVDRKKSPPPDATNTAEAPTNGSSEENQEVLDVTPAKRPAKEPKEKEKSKRIKTKTSPKAKRKAATSPPPPIGSASLEKAAAPQMPMHVRAEDDADTKPAASIAPRPTSTDLKPAPKPRVAGSPLVAQTPAEAPRPATEPSSASSLRASPNSSAAATAPPPHATPTALHHPSPHPVHHSSPHVPHHPPMTHSSHHPSPYHPSPHVPVPPHHPSPHMAHRASPHLMHHPSPHHASPHPGYHMYPHHHPSMPYPGYHPGSRTSIHEEPFARRGTLDDLLAAAESENKEEGAINLLRTFKRVAWPDSDDDEASRLVEVEETKTSDVKGECVKLSNGFVSALPQLPEEPLYDGPLAAPEKSDIKESILDDSSMGGANEGAEENGSTEVDTSKAKTRVVSNVLDYPYPIDVWWPSTAGIRRERKMCGEESDEDAFDEEQLSPNEEPPLLRANLRAVKKRLANELRPGVLQKIPHCKLHRLLMRKKKNLSVPDLVYCWQVTDIYPNDVMVCCSKCGTWRHAACGGHHKPYSVRENTKTPFVPVCDYCHQEESILSDFPYAEQRLERQRMEQIRRGLATTSVMRHASFSKHGGTYKWPLGRVSNTHISGHTRSVNARHDKAEKQWADMAKKLSSGYGFRPRERARVRTKELERLLVSVEDAELYTDRHNILLYLMRDTTREHPVGFEKQRRNIFDPEEDPEPEQELTEEPMQPPNGNDNLQPGGDSSEGETKPPADTPAADSREKPQVESKARCAREGCTRKPRFDSLFCSDSCGLSALEKDLLHSYEESSDIHPSVLRN</sequence>
<feature type="compositionally biased region" description="Basic and acidic residues" evidence="1">
    <location>
        <begin position="203"/>
        <end position="212"/>
    </location>
</feature>
<evidence type="ECO:0000256" key="1">
    <source>
        <dbReference type="SAM" id="MobiDB-lite"/>
    </source>
</evidence>
<feature type="compositionally biased region" description="Basic and acidic residues" evidence="1">
    <location>
        <begin position="898"/>
        <end position="914"/>
    </location>
</feature>
<feature type="compositionally biased region" description="Basic and acidic residues" evidence="1">
    <location>
        <begin position="842"/>
        <end position="851"/>
    </location>
</feature>
<feature type="region of interest" description="Disordered" evidence="1">
    <location>
        <begin position="159"/>
        <end position="408"/>
    </location>
</feature>
<feature type="region of interest" description="Disordered" evidence="1">
    <location>
        <begin position="529"/>
        <end position="551"/>
    </location>
</feature>
<dbReference type="InterPro" id="IPR051425">
    <property type="entry name" value="Formin_Homology"/>
</dbReference>
<feature type="compositionally biased region" description="Basic and acidic residues" evidence="1">
    <location>
        <begin position="162"/>
        <end position="172"/>
    </location>
</feature>
<organism evidence="2 3">
    <name type="scientific">Seminavis robusta</name>
    <dbReference type="NCBI Taxonomy" id="568900"/>
    <lineage>
        <taxon>Eukaryota</taxon>
        <taxon>Sar</taxon>
        <taxon>Stramenopiles</taxon>
        <taxon>Ochrophyta</taxon>
        <taxon>Bacillariophyta</taxon>
        <taxon>Bacillariophyceae</taxon>
        <taxon>Bacillariophycidae</taxon>
        <taxon>Naviculales</taxon>
        <taxon>Naviculaceae</taxon>
        <taxon>Seminavis</taxon>
    </lineage>
</organism>
<feature type="compositionally biased region" description="Basic residues" evidence="1">
    <location>
        <begin position="213"/>
        <end position="228"/>
    </location>
</feature>
<feature type="compositionally biased region" description="Basic residues" evidence="1">
    <location>
        <begin position="335"/>
        <end position="349"/>
    </location>
</feature>
<accession>A0A9N8E796</accession>
<dbReference type="Proteomes" id="UP001153069">
    <property type="component" value="Unassembled WGS sequence"/>
</dbReference>
<reference evidence="2" key="1">
    <citation type="submission" date="2020-06" db="EMBL/GenBank/DDBJ databases">
        <authorList>
            <consortium name="Plant Systems Biology data submission"/>
        </authorList>
    </citation>
    <scope>NUCLEOTIDE SEQUENCE</scope>
    <source>
        <strain evidence="2">D6</strain>
    </source>
</reference>
<proteinExistence type="predicted"/>
<feature type="compositionally biased region" description="Low complexity" evidence="1">
    <location>
        <begin position="293"/>
        <end position="321"/>
    </location>
</feature>
<feature type="compositionally biased region" description="Low complexity" evidence="1">
    <location>
        <begin position="109"/>
        <end position="118"/>
    </location>
</feature>
<protein>
    <submittedName>
        <fullName evidence="2">Uncharacterized protein</fullName>
    </submittedName>
</protein>